<dbReference type="InterPro" id="IPR025250">
    <property type="entry name" value="DUF4199"/>
</dbReference>
<dbReference type="RefSeq" id="WP_176225665.1">
    <property type="nucleotide sequence ID" value="NZ_FXAO01000008.1"/>
</dbReference>
<evidence type="ECO:0000256" key="1">
    <source>
        <dbReference type="SAM" id="Phobius"/>
    </source>
</evidence>
<keyword evidence="1" id="KW-0472">Membrane</keyword>
<name>A0A1X7L235_9FLAO</name>
<organism evidence="2 3">
    <name type="scientific">Arenibacter troitsensis</name>
    <dbReference type="NCBI Taxonomy" id="188872"/>
    <lineage>
        <taxon>Bacteria</taxon>
        <taxon>Pseudomonadati</taxon>
        <taxon>Bacteroidota</taxon>
        <taxon>Flavobacteriia</taxon>
        <taxon>Flavobacteriales</taxon>
        <taxon>Flavobacteriaceae</taxon>
        <taxon>Arenibacter</taxon>
    </lineage>
</organism>
<feature type="transmembrane region" description="Helical" evidence="1">
    <location>
        <begin position="80"/>
        <end position="101"/>
    </location>
</feature>
<sequence>MEKNQPKTGKYALTYGLILGAISVAFLLMLYSLDMHYQGGTMVMGVSLLITIAVIAIGMVQFKKDNGGFMSFGQGLKVGVGIGLIAGIVGIIFNQILVGVIDPEMMNKAMEYQKGLLMENPKMTPAQIDAQMEMAKKFSTPSMQIVFGLVYIVVSSFILSLIPALILKKKETIQ</sequence>
<gene>
    <name evidence="2" type="ORF">SAMN03080602_03629</name>
</gene>
<evidence type="ECO:0008006" key="4">
    <source>
        <dbReference type="Google" id="ProtNLM"/>
    </source>
</evidence>
<accession>A0A1X7L235</accession>
<evidence type="ECO:0000313" key="3">
    <source>
        <dbReference type="Proteomes" id="UP000193420"/>
    </source>
</evidence>
<keyword evidence="1" id="KW-0812">Transmembrane</keyword>
<keyword evidence="3" id="KW-1185">Reference proteome</keyword>
<feature type="transmembrane region" description="Helical" evidence="1">
    <location>
        <begin position="12"/>
        <end position="33"/>
    </location>
</feature>
<dbReference type="EMBL" id="FXAO01000008">
    <property type="protein sequence ID" value="SMG47554.1"/>
    <property type="molecule type" value="Genomic_DNA"/>
</dbReference>
<dbReference type="Proteomes" id="UP000193420">
    <property type="component" value="Unassembled WGS sequence"/>
</dbReference>
<keyword evidence="1" id="KW-1133">Transmembrane helix</keyword>
<feature type="transmembrane region" description="Helical" evidence="1">
    <location>
        <begin position="145"/>
        <end position="167"/>
    </location>
</feature>
<feature type="transmembrane region" description="Helical" evidence="1">
    <location>
        <begin position="39"/>
        <end position="60"/>
    </location>
</feature>
<proteinExistence type="predicted"/>
<evidence type="ECO:0000313" key="2">
    <source>
        <dbReference type="EMBL" id="SMG47554.1"/>
    </source>
</evidence>
<dbReference type="Pfam" id="PF13858">
    <property type="entry name" value="DUF4199"/>
    <property type="match status" value="1"/>
</dbReference>
<protein>
    <recommendedName>
        <fullName evidence="4">DUF4199 domain-containing protein</fullName>
    </recommendedName>
</protein>
<dbReference type="STRING" id="188872.SAMN03080602_03629"/>
<reference evidence="3" key="1">
    <citation type="submission" date="2017-04" db="EMBL/GenBank/DDBJ databases">
        <authorList>
            <person name="Varghese N."/>
            <person name="Submissions S."/>
        </authorList>
    </citation>
    <scope>NUCLEOTIDE SEQUENCE [LARGE SCALE GENOMIC DNA]</scope>
    <source>
        <strain evidence="3">DSM 19835</strain>
    </source>
</reference>
<dbReference type="AlphaFoldDB" id="A0A1X7L235"/>